<proteinExistence type="predicted"/>
<feature type="domain" description="Thioredoxin-like fold" evidence="1">
    <location>
        <begin position="14"/>
        <end position="172"/>
    </location>
</feature>
<protein>
    <recommendedName>
        <fullName evidence="1">Thioredoxin-like fold domain-containing protein</fullName>
    </recommendedName>
</protein>
<dbReference type="SUPFAM" id="SSF52833">
    <property type="entry name" value="Thioredoxin-like"/>
    <property type="match status" value="1"/>
</dbReference>
<accession>A0A0G4I002</accession>
<dbReference type="PhylomeDB" id="A0A0G4I002"/>
<dbReference type="PANTHER" id="PTHR33875:SF2">
    <property type="entry name" value="ACR183CP"/>
    <property type="match status" value="1"/>
</dbReference>
<evidence type="ECO:0000259" key="1">
    <source>
        <dbReference type="Pfam" id="PF13462"/>
    </source>
</evidence>
<dbReference type="VEuPathDB" id="CryptoDB:Cvel_9831"/>
<dbReference type="InterPro" id="IPR012336">
    <property type="entry name" value="Thioredoxin-like_fold"/>
</dbReference>
<dbReference type="Pfam" id="PF13462">
    <property type="entry name" value="Thioredoxin_4"/>
    <property type="match status" value="1"/>
</dbReference>
<dbReference type="AlphaFoldDB" id="A0A0G4I002"/>
<organism evidence="2">
    <name type="scientific">Chromera velia CCMP2878</name>
    <dbReference type="NCBI Taxonomy" id="1169474"/>
    <lineage>
        <taxon>Eukaryota</taxon>
        <taxon>Sar</taxon>
        <taxon>Alveolata</taxon>
        <taxon>Colpodellida</taxon>
        <taxon>Chromeraceae</taxon>
        <taxon>Chromera</taxon>
    </lineage>
</organism>
<evidence type="ECO:0000313" key="2">
    <source>
        <dbReference type="EMBL" id="CEM50145.1"/>
    </source>
</evidence>
<dbReference type="PANTHER" id="PTHR33875">
    <property type="entry name" value="OS09G0542200 PROTEIN"/>
    <property type="match status" value="1"/>
</dbReference>
<dbReference type="InterPro" id="IPR036249">
    <property type="entry name" value="Thioredoxin-like_sf"/>
</dbReference>
<sequence>MPPAAPRVVQWAKFLGNPEAPVVVEVFLDAMCPFSGKMLRTMMDTVMPKLGQNMKLIVYNYVQTWHFSSVILAKAAIAAGQVCPDKYFPAFRALVDVREAYLEEACCGKTYCQIMEELGSVVEGVGIDKQKFMERADVKSEKHTDVVNEVKLHTKYGRQNSIHVTPTVIINGLIDPAISSSWGLPEWEERLKYYKEQAIPVQP</sequence>
<dbReference type="Gene3D" id="3.40.30.10">
    <property type="entry name" value="Glutaredoxin"/>
    <property type="match status" value="1"/>
</dbReference>
<reference evidence="2" key="1">
    <citation type="submission" date="2014-11" db="EMBL/GenBank/DDBJ databases">
        <authorList>
            <person name="Otto D Thomas"/>
            <person name="Naeem Raeece"/>
        </authorList>
    </citation>
    <scope>NUCLEOTIDE SEQUENCE</scope>
</reference>
<dbReference type="EMBL" id="CDMZ01004573">
    <property type="protein sequence ID" value="CEM50145.1"/>
    <property type="molecule type" value="Genomic_DNA"/>
</dbReference>
<name>A0A0G4I002_9ALVE</name>
<gene>
    <name evidence="2" type="ORF">Cvel_9831</name>
</gene>